<reference evidence="1 2" key="1">
    <citation type="submission" date="2016-06" db="EMBL/GenBank/DDBJ databases">
        <authorList>
            <person name="Kjaerup R.B."/>
            <person name="Dalgaard T.S."/>
            <person name="Juul-Madsen H.R."/>
        </authorList>
    </citation>
    <scope>NUCLEOTIDE SEQUENCE [LARGE SCALE GENOMIC DNA]</scope>
    <source>
        <strain evidence="1 2">DSM 44871</strain>
    </source>
</reference>
<organism evidence="1 2">
    <name type="scientific">Micromonospora saelicesensis</name>
    <dbReference type="NCBI Taxonomy" id="285676"/>
    <lineage>
        <taxon>Bacteria</taxon>
        <taxon>Bacillati</taxon>
        <taxon>Actinomycetota</taxon>
        <taxon>Actinomycetes</taxon>
        <taxon>Micromonosporales</taxon>
        <taxon>Micromonosporaceae</taxon>
        <taxon>Micromonospora</taxon>
    </lineage>
</organism>
<dbReference type="Proteomes" id="UP000198864">
    <property type="component" value="Unassembled WGS sequence"/>
</dbReference>
<dbReference type="AlphaFoldDB" id="A0A1C4XGD3"/>
<protein>
    <submittedName>
        <fullName evidence="1">Uncharacterized protein</fullName>
    </submittedName>
</protein>
<name>A0A1C4XGD3_9ACTN</name>
<sequence length="145" mass="16775">MDLSPDDSHLSTEDLESVRTASAALHQQGWRKEFTIEEMIGKWAWLVAQVERGYSDLVDEYTNDLYCRDWLAKVWPQVTHPVRSCWHEMLQPLDERFGAATIEDGGRAVGRYHQITPGMGWWWHRRPKKLVGDLAEALPTVDETP</sequence>
<evidence type="ECO:0000313" key="1">
    <source>
        <dbReference type="EMBL" id="SCF07392.1"/>
    </source>
</evidence>
<dbReference type="RefSeq" id="WP_208603769.1">
    <property type="nucleotide sequence ID" value="NZ_FMCR01000003.1"/>
</dbReference>
<gene>
    <name evidence="1" type="ORF">GA0070561_3379</name>
</gene>
<evidence type="ECO:0000313" key="2">
    <source>
        <dbReference type="Proteomes" id="UP000198864"/>
    </source>
</evidence>
<dbReference type="EMBL" id="FMCR01000003">
    <property type="protein sequence ID" value="SCF07392.1"/>
    <property type="molecule type" value="Genomic_DNA"/>
</dbReference>
<proteinExistence type="predicted"/>
<accession>A0A1C4XGD3</accession>